<reference evidence="3 4" key="2">
    <citation type="journal article" date="2011" name="Stand. Genomic Sci.">
        <title>Complete genome sequence of Isosphaera pallida type strain (IS1B).</title>
        <authorList>
            <consortium name="US DOE Joint Genome Institute (JGI-PGF)"/>
            <person name="Goker M."/>
            <person name="Cleland D."/>
            <person name="Saunders E."/>
            <person name="Lapidus A."/>
            <person name="Nolan M."/>
            <person name="Lucas S."/>
            <person name="Hammon N."/>
            <person name="Deshpande S."/>
            <person name="Cheng J.F."/>
            <person name="Tapia R."/>
            <person name="Han C."/>
            <person name="Goodwin L."/>
            <person name="Pitluck S."/>
            <person name="Liolios K."/>
            <person name="Pagani I."/>
            <person name="Ivanova N."/>
            <person name="Mavromatis K."/>
            <person name="Pati A."/>
            <person name="Chen A."/>
            <person name="Palaniappan K."/>
            <person name="Land M."/>
            <person name="Hauser L."/>
            <person name="Chang Y.J."/>
            <person name="Jeffries C.D."/>
            <person name="Detter J.C."/>
            <person name="Beck B."/>
            <person name="Woyke T."/>
            <person name="Bristow J."/>
            <person name="Eisen J.A."/>
            <person name="Markowitz V."/>
            <person name="Hugenholtz P."/>
            <person name="Kyrpides N.C."/>
            <person name="Klenk H.P."/>
        </authorList>
    </citation>
    <scope>NUCLEOTIDE SEQUENCE [LARGE SCALE GENOMIC DNA]</scope>
    <source>
        <strain evidence="4">ATCC 43644 / DSM 9630 / IS1B</strain>
    </source>
</reference>
<dbReference type="EMBL" id="CP002353">
    <property type="protein sequence ID" value="ADV61605.1"/>
    <property type="molecule type" value="Genomic_DNA"/>
</dbReference>
<keyword evidence="2" id="KW-0472">Membrane</keyword>
<dbReference type="RefSeq" id="WP_013563894.1">
    <property type="nucleotide sequence ID" value="NC_014962.1"/>
</dbReference>
<dbReference type="PANTHER" id="PTHR30188">
    <property type="entry name" value="ABC TRANSPORTER PERMEASE PROTEIN-RELATED"/>
    <property type="match status" value="1"/>
</dbReference>
<dbReference type="AlphaFoldDB" id="E8R418"/>
<evidence type="ECO:0000256" key="2">
    <source>
        <dbReference type="SAM" id="Phobius"/>
    </source>
</evidence>
<evidence type="ECO:0000256" key="1">
    <source>
        <dbReference type="SAM" id="MobiDB-lite"/>
    </source>
</evidence>
<dbReference type="GO" id="GO:0005548">
    <property type="term" value="F:phospholipid transporter activity"/>
    <property type="evidence" value="ECO:0007669"/>
    <property type="project" value="TreeGrafter"/>
</dbReference>
<dbReference type="InParanoid" id="E8R418"/>
<feature type="region of interest" description="Disordered" evidence="1">
    <location>
        <begin position="1"/>
        <end position="26"/>
    </location>
</feature>
<feature type="transmembrane region" description="Helical" evidence="2">
    <location>
        <begin position="250"/>
        <end position="274"/>
    </location>
</feature>
<dbReference type="STRING" id="575540.Isop_1016"/>
<reference key="1">
    <citation type="submission" date="2010-11" db="EMBL/GenBank/DDBJ databases">
        <title>The complete sequence of chromosome of Isophaera pallida ATCC 43644.</title>
        <authorList>
            <consortium name="US DOE Joint Genome Institute (JGI-PGF)"/>
            <person name="Lucas S."/>
            <person name="Copeland A."/>
            <person name="Lapidus A."/>
            <person name="Bruce D."/>
            <person name="Goodwin L."/>
            <person name="Pitluck S."/>
            <person name="Kyrpides N."/>
            <person name="Mavromatis K."/>
            <person name="Pagani I."/>
            <person name="Ivanova N."/>
            <person name="Saunders E."/>
            <person name="Brettin T."/>
            <person name="Detter J.C."/>
            <person name="Han C."/>
            <person name="Tapia R."/>
            <person name="Land M."/>
            <person name="Hauser L."/>
            <person name="Markowitz V."/>
            <person name="Cheng J.-F."/>
            <person name="Hugenholtz P."/>
            <person name="Woyke T."/>
            <person name="Wu D."/>
            <person name="Eisen J.A."/>
        </authorList>
    </citation>
    <scope>NUCLEOTIDE SEQUENCE</scope>
    <source>
        <strain>ATCC 43644</strain>
    </source>
</reference>
<evidence type="ECO:0000313" key="4">
    <source>
        <dbReference type="Proteomes" id="UP000008631"/>
    </source>
</evidence>
<dbReference type="GO" id="GO:0043190">
    <property type="term" value="C:ATP-binding cassette (ABC) transporter complex"/>
    <property type="evidence" value="ECO:0007669"/>
    <property type="project" value="InterPro"/>
</dbReference>
<feature type="transmembrane region" description="Helical" evidence="2">
    <location>
        <begin position="165"/>
        <end position="195"/>
    </location>
</feature>
<dbReference type="Pfam" id="PF02405">
    <property type="entry name" value="MlaE"/>
    <property type="match status" value="1"/>
</dbReference>
<organism evidence="3 4">
    <name type="scientific">Isosphaera pallida (strain ATCC 43644 / DSM 9630 / IS1B)</name>
    <dbReference type="NCBI Taxonomy" id="575540"/>
    <lineage>
        <taxon>Bacteria</taxon>
        <taxon>Pseudomonadati</taxon>
        <taxon>Planctomycetota</taxon>
        <taxon>Planctomycetia</taxon>
        <taxon>Isosphaerales</taxon>
        <taxon>Isosphaeraceae</taxon>
        <taxon>Isosphaera</taxon>
    </lineage>
</organism>
<dbReference type="InterPro" id="IPR030802">
    <property type="entry name" value="Permease_MalE"/>
</dbReference>
<dbReference type="eggNOG" id="COG0767">
    <property type="taxonomic scope" value="Bacteria"/>
</dbReference>
<evidence type="ECO:0008006" key="5">
    <source>
        <dbReference type="Google" id="ProtNLM"/>
    </source>
</evidence>
<keyword evidence="2" id="KW-0812">Transmembrane</keyword>
<dbReference type="KEGG" id="ipa:Isop_1016"/>
<name>E8R418_ISOPI</name>
<feature type="compositionally biased region" description="Polar residues" evidence="1">
    <location>
        <begin position="1"/>
        <end position="16"/>
    </location>
</feature>
<dbReference type="OrthoDB" id="269613at2"/>
<sequence>MTTAGTGKRSNPSQPRRSLPRKGRGFDPLRRSLAAIGRGTLATISYLGALKLLTLATLRATIRPPRDAPPLRRAVSAQLAWMLSMGLPLTVLVHVSLGGFLAMQSYYGATFILATGPVVLTGLIRNLSPVMAGLILVGMVGTRCTAELARQGFRISPAYLTAARFWAAVIAGPILGLAGTLTGSLAGAAVAYRWLGVSVQGYFEFGWEMVWFRDVVGLLVKGMLFGGATVLIAALEGLRITEEQPPLERICFRACLISVVALIFLNTSWFLLIYRGGAPFGPTVLPPPSA</sequence>
<feature type="transmembrane region" description="Helical" evidence="2">
    <location>
        <begin position="215"/>
        <end position="238"/>
    </location>
</feature>
<feature type="transmembrane region" description="Helical" evidence="2">
    <location>
        <begin position="79"/>
        <end position="103"/>
    </location>
</feature>
<keyword evidence="2" id="KW-1133">Transmembrane helix</keyword>
<dbReference type="HOGENOM" id="CLU_927173_0_0_0"/>
<evidence type="ECO:0000313" key="3">
    <source>
        <dbReference type="EMBL" id="ADV61605.1"/>
    </source>
</evidence>
<dbReference type="PANTHER" id="PTHR30188:SF4">
    <property type="entry name" value="PROTEIN TRIGALACTOSYLDIACYLGLYCEROL 1, CHLOROPLASTIC"/>
    <property type="match status" value="1"/>
</dbReference>
<proteinExistence type="predicted"/>
<dbReference type="Proteomes" id="UP000008631">
    <property type="component" value="Chromosome"/>
</dbReference>
<gene>
    <name evidence="3" type="ordered locus">Isop_1016</name>
</gene>
<feature type="transmembrane region" description="Helical" evidence="2">
    <location>
        <begin position="123"/>
        <end position="144"/>
    </location>
</feature>
<keyword evidence="4" id="KW-1185">Reference proteome</keyword>
<accession>E8R418</accession>
<protein>
    <recommendedName>
        <fullName evidence="5">ABC transporter permease</fullName>
    </recommendedName>
</protein>